<dbReference type="SUPFAM" id="SSF48452">
    <property type="entry name" value="TPR-like"/>
    <property type="match status" value="1"/>
</dbReference>
<evidence type="ECO:0000256" key="1">
    <source>
        <dbReference type="SAM" id="MobiDB-lite"/>
    </source>
</evidence>
<feature type="compositionally biased region" description="Pro residues" evidence="1">
    <location>
        <begin position="270"/>
        <end position="308"/>
    </location>
</feature>
<organism evidence="3 4">
    <name type="scientific">Roseimicrobium gellanilyticum</name>
    <dbReference type="NCBI Taxonomy" id="748857"/>
    <lineage>
        <taxon>Bacteria</taxon>
        <taxon>Pseudomonadati</taxon>
        <taxon>Verrucomicrobiota</taxon>
        <taxon>Verrucomicrobiia</taxon>
        <taxon>Verrucomicrobiales</taxon>
        <taxon>Verrucomicrobiaceae</taxon>
        <taxon>Roseimicrobium</taxon>
    </lineage>
</organism>
<accession>A0A366HTW9</accession>
<keyword evidence="2" id="KW-1133">Transmembrane helix</keyword>
<evidence type="ECO:0000256" key="2">
    <source>
        <dbReference type="SAM" id="Phobius"/>
    </source>
</evidence>
<evidence type="ECO:0000313" key="3">
    <source>
        <dbReference type="EMBL" id="RBP46364.1"/>
    </source>
</evidence>
<reference evidence="3 4" key="1">
    <citation type="submission" date="2018-06" db="EMBL/GenBank/DDBJ databases">
        <title>Genomic Encyclopedia of Type Strains, Phase IV (KMG-IV): sequencing the most valuable type-strain genomes for metagenomic binning, comparative biology and taxonomic classification.</title>
        <authorList>
            <person name="Goeker M."/>
        </authorList>
    </citation>
    <scope>NUCLEOTIDE SEQUENCE [LARGE SCALE GENOMIC DNA]</scope>
    <source>
        <strain evidence="3 4">DSM 25532</strain>
    </source>
</reference>
<sequence>MDERVRLLSAAPGGATRLRAVWMILMALLAMCGSGLLAQKIEDPDVVHNRMLQHEQSAEAELKKENYKPALAFLALALKDADTLKPTYVDHVEYGPLYRELSAYYKDRIATVYMLMHDNARALAMIEKAAPEYDALLAAKNTLELRERTAVIYGRLSYQQLLANRPAEAENSARRGLRLDPTQLWIKTNLAHGMLLTGEVQEAMAIYKAEQNSSLGDADADKRTFGQAVLDDFKELEEAGVKSPLFDQVRKLYGAPTAAPAPAPSQETAPPAPSPPQPAKAPEPPAPTPPSQATPPATPVVPANPPSPTASQPVTTRKVGSDKSWLNIAITVALITGAFLFIAAIVVVILYLERKRTGALKNTVDSMGWTLRQNSTPADDQLISSSELSMRGRNRKLSNFIYLPPGPGQPRIFDIQFTEGSGKSARTHVQTVCCFQDERTRMLPHFQLRPEHLGDKLGSLFGGKDIDFPSHPEFSSKYLLRGMNELAIRRFFTEPLLSHFDRDRGWTVEAVSGRLFVYRLDQRIKPQDLEAFIDSRRKILAVITAPVTSSSPPPPLPSSHSSDDVPAESAPLDGEVTLRRPQPPSLPT</sequence>
<dbReference type="AlphaFoldDB" id="A0A366HTW9"/>
<feature type="region of interest" description="Disordered" evidence="1">
    <location>
        <begin position="546"/>
        <end position="588"/>
    </location>
</feature>
<evidence type="ECO:0000313" key="4">
    <source>
        <dbReference type="Proteomes" id="UP000253426"/>
    </source>
</evidence>
<evidence type="ECO:0008006" key="5">
    <source>
        <dbReference type="Google" id="ProtNLM"/>
    </source>
</evidence>
<dbReference type="Proteomes" id="UP000253426">
    <property type="component" value="Unassembled WGS sequence"/>
</dbReference>
<keyword evidence="2" id="KW-0472">Membrane</keyword>
<name>A0A366HTW9_9BACT</name>
<protein>
    <recommendedName>
        <fullName evidence="5">Tetratricopeptide repeat protein</fullName>
    </recommendedName>
</protein>
<dbReference type="EMBL" id="QNRR01000002">
    <property type="protein sequence ID" value="RBP46364.1"/>
    <property type="molecule type" value="Genomic_DNA"/>
</dbReference>
<feature type="compositionally biased region" description="Low complexity" evidence="1">
    <location>
        <begin position="256"/>
        <end position="269"/>
    </location>
</feature>
<dbReference type="Gene3D" id="1.25.40.10">
    <property type="entry name" value="Tetratricopeptide repeat domain"/>
    <property type="match status" value="1"/>
</dbReference>
<keyword evidence="4" id="KW-1185">Reference proteome</keyword>
<gene>
    <name evidence="3" type="ORF">DES53_102755</name>
</gene>
<dbReference type="OrthoDB" id="285745at2"/>
<proteinExistence type="predicted"/>
<feature type="transmembrane region" description="Helical" evidence="2">
    <location>
        <begin position="325"/>
        <end position="352"/>
    </location>
</feature>
<feature type="transmembrane region" description="Helical" evidence="2">
    <location>
        <begin position="20"/>
        <end position="38"/>
    </location>
</feature>
<comment type="caution">
    <text evidence="3">The sequence shown here is derived from an EMBL/GenBank/DDBJ whole genome shotgun (WGS) entry which is preliminary data.</text>
</comment>
<feature type="region of interest" description="Disordered" evidence="1">
    <location>
        <begin position="256"/>
        <end position="318"/>
    </location>
</feature>
<dbReference type="InterPro" id="IPR011990">
    <property type="entry name" value="TPR-like_helical_dom_sf"/>
</dbReference>
<keyword evidence="2" id="KW-0812">Transmembrane</keyword>